<keyword evidence="1" id="KW-0175">Coiled coil</keyword>
<evidence type="ECO:0000313" key="5">
    <source>
        <dbReference type="WBParaSite" id="nRc.2.0.1.t18855-RA"/>
    </source>
</evidence>
<dbReference type="AlphaFoldDB" id="A0A915IXC8"/>
<protein>
    <submittedName>
        <fullName evidence="5">Uncharacterized protein</fullName>
    </submittedName>
</protein>
<dbReference type="Proteomes" id="UP000887565">
    <property type="component" value="Unplaced"/>
</dbReference>
<evidence type="ECO:0000313" key="4">
    <source>
        <dbReference type="Proteomes" id="UP000887565"/>
    </source>
</evidence>
<accession>A0A915IXC8</accession>
<reference evidence="5" key="1">
    <citation type="submission" date="2022-11" db="UniProtKB">
        <authorList>
            <consortium name="WormBaseParasite"/>
        </authorList>
    </citation>
    <scope>IDENTIFICATION</scope>
</reference>
<organism evidence="4 5">
    <name type="scientific">Romanomermis culicivorax</name>
    <name type="common">Nematode worm</name>
    <dbReference type="NCBI Taxonomy" id="13658"/>
    <lineage>
        <taxon>Eukaryota</taxon>
        <taxon>Metazoa</taxon>
        <taxon>Ecdysozoa</taxon>
        <taxon>Nematoda</taxon>
        <taxon>Enoplea</taxon>
        <taxon>Dorylaimia</taxon>
        <taxon>Mermithida</taxon>
        <taxon>Mermithoidea</taxon>
        <taxon>Mermithidae</taxon>
        <taxon>Romanomermis</taxon>
    </lineage>
</organism>
<keyword evidence="3" id="KW-0472">Membrane</keyword>
<proteinExistence type="predicted"/>
<dbReference type="WBParaSite" id="nRc.2.0.1.t18855-RA">
    <property type="protein sequence ID" value="nRc.2.0.1.t18855-RA"/>
    <property type="gene ID" value="nRc.2.0.1.g18855"/>
</dbReference>
<name>A0A915IXC8_ROMCU</name>
<feature type="transmembrane region" description="Helical" evidence="3">
    <location>
        <begin position="367"/>
        <end position="386"/>
    </location>
</feature>
<evidence type="ECO:0000256" key="2">
    <source>
        <dbReference type="SAM" id="MobiDB-lite"/>
    </source>
</evidence>
<evidence type="ECO:0000256" key="3">
    <source>
        <dbReference type="SAM" id="Phobius"/>
    </source>
</evidence>
<keyword evidence="3" id="KW-1133">Transmembrane helix</keyword>
<keyword evidence="3" id="KW-0812">Transmembrane</keyword>
<feature type="coiled-coil region" evidence="1">
    <location>
        <begin position="110"/>
        <end position="170"/>
    </location>
</feature>
<evidence type="ECO:0000256" key="1">
    <source>
        <dbReference type="SAM" id="Coils"/>
    </source>
</evidence>
<keyword evidence="4" id="KW-1185">Reference proteome</keyword>
<feature type="region of interest" description="Disordered" evidence="2">
    <location>
        <begin position="1"/>
        <end position="29"/>
    </location>
</feature>
<feature type="compositionally biased region" description="Basic and acidic residues" evidence="2">
    <location>
        <begin position="1"/>
        <end position="14"/>
    </location>
</feature>
<sequence length="441" mass="49875">MTANSKDDQGHARSSDYSLSGRADGGGSVNVWETMKISNSKCAELMEKLNSEDKDQTNDRTKFLLRKLTETLKILNRSMTDEAESAHTVLSKVEQALHDVKPDEFGEKDMKDFEQALATYRNQLKHKKRKSWIGVDKNKNDKKLSKIAKRQNLEKLRKKMRRKFLDVKTEDGSEPTLITRPAYRSEKDFEDDSKTEPFNIFRLVFVFICLTFIQSDKHCLKNPQIYEENRVMLEYRSNTDINSSNNTCRLSEKNIDAKKVSILDVNDVDLSLAERLRNPDSIMIASQLEDGAKLSTLTSGTFVPQASSGIKSFNIEGSKSFNGCISPSTVLTSLAFPISIPISVTWMQPAPIGHRVTSVNSVALARYILYFSLAFIVLYFCLRLIASIFDSTLVPLGDCSMANHLCQNNFKCCFRSCGATRWRVFWSKMAGPVGQEISTKE</sequence>